<keyword evidence="2" id="KW-1185">Reference proteome</keyword>
<sequence length="97" mass="10990">KRYNIAVLVFDGVDVLDFTGPIEIFSHVTLNKNPHNPDRVYKITTISRGSTIRAANSLTVQWTSQSKMPCASYSNSIFSWSQELLLRSSRPDYLPKV</sequence>
<proteinExistence type="predicted"/>
<dbReference type="Proteomes" id="UP000235786">
    <property type="component" value="Unassembled WGS sequence"/>
</dbReference>
<reference evidence="1 2" key="1">
    <citation type="submission" date="2016-04" db="EMBL/GenBank/DDBJ databases">
        <title>A degradative enzymes factory behind the ericoid mycorrhizal symbiosis.</title>
        <authorList>
            <consortium name="DOE Joint Genome Institute"/>
            <person name="Martino E."/>
            <person name="Morin E."/>
            <person name="Grelet G."/>
            <person name="Kuo A."/>
            <person name="Kohler A."/>
            <person name="Daghino S."/>
            <person name="Barry K."/>
            <person name="Choi C."/>
            <person name="Cichocki N."/>
            <person name="Clum A."/>
            <person name="Copeland A."/>
            <person name="Hainaut M."/>
            <person name="Haridas S."/>
            <person name="Labutti K."/>
            <person name="Lindquist E."/>
            <person name="Lipzen A."/>
            <person name="Khouja H.-R."/>
            <person name="Murat C."/>
            <person name="Ohm R."/>
            <person name="Olson A."/>
            <person name="Spatafora J."/>
            <person name="Veneault-Fourrey C."/>
            <person name="Henrissat B."/>
            <person name="Grigoriev I."/>
            <person name="Martin F."/>
            <person name="Perotto S."/>
        </authorList>
    </citation>
    <scope>NUCLEOTIDE SEQUENCE [LARGE SCALE GENOMIC DNA]</scope>
    <source>
        <strain evidence="1 2">F</strain>
    </source>
</reference>
<dbReference type="STRING" id="1149755.A0A2J6RUG5"/>
<name>A0A2J6RUG5_HYAVF</name>
<gene>
    <name evidence="1" type="ORF">L207DRAFT_622069</name>
</gene>
<evidence type="ECO:0000313" key="2">
    <source>
        <dbReference type="Proteomes" id="UP000235786"/>
    </source>
</evidence>
<protein>
    <submittedName>
        <fullName evidence="1">Uncharacterized protein</fullName>
    </submittedName>
</protein>
<dbReference type="OrthoDB" id="543156at2759"/>
<accession>A0A2J6RUG5</accession>
<dbReference type="Gene3D" id="3.40.50.880">
    <property type="match status" value="1"/>
</dbReference>
<dbReference type="AlphaFoldDB" id="A0A2J6RUG5"/>
<evidence type="ECO:0000313" key="1">
    <source>
        <dbReference type="EMBL" id="PMD42160.1"/>
    </source>
</evidence>
<organism evidence="1 2">
    <name type="scientific">Hyaloscypha variabilis (strain UAMH 11265 / GT02V1 / F)</name>
    <name type="common">Meliniomyces variabilis</name>
    <dbReference type="NCBI Taxonomy" id="1149755"/>
    <lineage>
        <taxon>Eukaryota</taxon>
        <taxon>Fungi</taxon>
        <taxon>Dikarya</taxon>
        <taxon>Ascomycota</taxon>
        <taxon>Pezizomycotina</taxon>
        <taxon>Leotiomycetes</taxon>
        <taxon>Helotiales</taxon>
        <taxon>Hyaloscyphaceae</taxon>
        <taxon>Hyaloscypha</taxon>
        <taxon>Hyaloscypha variabilis</taxon>
    </lineage>
</organism>
<feature type="non-terminal residue" evidence="1">
    <location>
        <position position="1"/>
    </location>
</feature>
<dbReference type="InterPro" id="IPR029062">
    <property type="entry name" value="Class_I_gatase-like"/>
</dbReference>
<dbReference type="EMBL" id="KZ613943">
    <property type="protein sequence ID" value="PMD42160.1"/>
    <property type="molecule type" value="Genomic_DNA"/>
</dbReference>